<organism evidence="2 3">
    <name type="scientific">Zavarzinia aquatilis</name>
    <dbReference type="NCBI Taxonomy" id="2211142"/>
    <lineage>
        <taxon>Bacteria</taxon>
        <taxon>Pseudomonadati</taxon>
        <taxon>Pseudomonadota</taxon>
        <taxon>Alphaproteobacteria</taxon>
        <taxon>Rhodospirillales</taxon>
        <taxon>Zavarziniaceae</taxon>
        <taxon>Zavarzinia</taxon>
    </lineage>
</organism>
<feature type="transmembrane region" description="Helical" evidence="1">
    <location>
        <begin position="40"/>
        <end position="59"/>
    </location>
</feature>
<protein>
    <submittedName>
        <fullName evidence="2">Uncharacterized protein</fullName>
    </submittedName>
</protein>
<name>A0A317E7H1_9PROT</name>
<feature type="transmembrane region" description="Helical" evidence="1">
    <location>
        <begin position="121"/>
        <end position="142"/>
    </location>
</feature>
<dbReference type="Pfam" id="PF19473">
    <property type="entry name" value="DUF6010"/>
    <property type="match status" value="1"/>
</dbReference>
<dbReference type="EMBL" id="QGLE01000006">
    <property type="protein sequence ID" value="PWR22581.1"/>
    <property type="molecule type" value="Genomic_DNA"/>
</dbReference>
<dbReference type="RefSeq" id="WP_109906029.1">
    <property type="nucleotide sequence ID" value="NZ_QGLE01000006.1"/>
</dbReference>
<keyword evidence="3" id="KW-1185">Reference proteome</keyword>
<feature type="transmembrane region" description="Helical" evidence="1">
    <location>
        <begin position="12"/>
        <end position="34"/>
    </location>
</feature>
<keyword evidence="1" id="KW-1133">Transmembrane helix</keyword>
<keyword evidence="1" id="KW-0472">Membrane</keyword>
<evidence type="ECO:0000313" key="2">
    <source>
        <dbReference type="EMBL" id="PWR22581.1"/>
    </source>
</evidence>
<evidence type="ECO:0000256" key="1">
    <source>
        <dbReference type="SAM" id="Phobius"/>
    </source>
</evidence>
<feature type="transmembrane region" description="Helical" evidence="1">
    <location>
        <begin position="71"/>
        <end position="101"/>
    </location>
</feature>
<accession>A0A317E7H1</accession>
<sequence length="143" mass="15263">MTIAATHKHSHGVFAPSMIGIGLSLATLPLHLLIDHRYSVELAAVMVAVIGAIYVGFAIQAGSVRQIAVESIVATLFMAAGLAGLWLSPWVVPVAYVLHGVWDWLHHGLGHDGAMVAPRGWYPPFCAAYDGIFALGLTVIWLI</sequence>
<proteinExistence type="predicted"/>
<dbReference type="AlphaFoldDB" id="A0A317E7H1"/>
<gene>
    <name evidence="2" type="ORF">DKG74_11955</name>
</gene>
<evidence type="ECO:0000313" key="3">
    <source>
        <dbReference type="Proteomes" id="UP000245461"/>
    </source>
</evidence>
<reference evidence="2 3" key="1">
    <citation type="submission" date="2018-05" db="EMBL/GenBank/DDBJ databases">
        <title>Zavarzinia sp. HR-AS.</title>
        <authorList>
            <person name="Lee Y."/>
            <person name="Jeon C.O."/>
        </authorList>
    </citation>
    <scope>NUCLEOTIDE SEQUENCE [LARGE SCALE GENOMIC DNA]</scope>
    <source>
        <strain evidence="2 3">HR-AS</strain>
    </source>
</reference>
<keyword evidence="1" id="KW-0812">Transmembrane</keyword>
<dbReference type="InterPro" id="IPR046052">
    <property type="entry name" value="DUF6010"/>
</dbReference>
<dbReference type="OrthoDB" id="673341at2"/>
<dbReference type="Proteomes" id="UP000245461">
    <property type="component" value="Unassembled WGS sequence"/>
</dbReference>
<comment type="caution">
    <text evidence="2">The sequence shown here is derived from an EMBL/GenBank/DDBJ whole genome shotgun (WGS) entry which is preliminary data.</text>
</comment>